<evidence type="ECO:0000313" key="2">
    <source>
        <dbReference type="EMBL" id="KAJ1120370.1"/>
    </source>
</evidence>
<dbReference type="Proteomes" id="UP001066276">
    <property type="component" value="Chromosome 8"/>
</dbReference>
<keyword evidence="1" id="KW-0472">Membrane</keyword>
<organism evidence="2 3">
    <name type="scientific">Pleurodeles waltl</name>
    <name type="common">Iberian ribbed newt</name>
    <dbReference type="NCBI Taxonomy" id="8319"/>
    <lineage>
        <taxon>Eukaryota</taxon>
        <taxon>Metazoa</taxon>
        <taxon>Chordata</taxon>
        <taxon>Craniata</taxon>
        <taxon>Vertebrata</taxon>
        <taxon>Euteleostomi</taxon>
        <taxon>Amphibia</taxon>
        <taxon>Batrachia</taxon>
        <taxon>Caudata</taxon>
        <taxon>Salamandroidea</taxon>
        <taxon>Salamandridae</taxon>
        <taxon>Pleurodelinae</taxon>
        <taxon>Pleurodeles</taxon>
    </lineage>
</organism>
<gene>
    <name evidence="2" type="ORF">NDU88_008540</name>
</gene>
<dbReference type="AlphaFoldDB" id="A0AAV7NZJ8"/>
<keyword evidence="1" id="KW-0812">Transmembrane</keyword>
<evidence type="ECO:0000313" key="3">
    <source>
        <dbReference type="Proteomes" id="UP001066276"/>
    </source>
</evidence>
<sequence>MCEPRPSRDMAALLVTPSDFLVLPIFLLLPRAGSSFGPRFHSLLARVFLHLSSAPLLWIYVLFNAQRCVPDIRVGYHFRVGASPERYGSAGPGLQFVTAATDARLQWTERPPTLTGIQLDLTRHPRRYGSRLAFLLKCDCTLGLLFCVETRAPLLL</sequence>
<keyword evidence="1" id="KW-1133">Transmembrane helix</keyword>
<comment type="caution">
    <text evidence="2">The sequence shown here is derived from an EMBL/GenBank/DDBJ whole genome shotgun (WGS) entry which is preliminary data.</text>
</comment>
<protein>
    <submittedName>
        <fullName evidence="2">Uncharacterized protein</fullName>
    </submittedName>
</protein>
<proteinExistence type="predicted"/>
<accession>A0AAV7NZJ8</accession>
<reference evidence="2" key="1">
    <citation type="journal article" date="2022" name="bioRxiv">
        <title>Sequencing and chromosome-scale assembly of the giantPleurodeles waltlgenome.</title>
        <authorList>
            <person name="Brown T."/>
            <person name="Elewa A."/>
            <person name="Iarovenko S."/>
            <person name="Subramanian E."/>
            <person name="Araus A.J."/>
            <person name="Petzold A."/>
            <person name="Susuki M."/>
            <person name="Suzuki K.-i.T."/>
            <person name="Hayashi T."/>
            <person name="Toyoda A."/>
            <person name="Oliveira C."/>
            <person name="Osipova E."/>
            <person name="Leigh N.D."/>
            <person name="Simon A."/>
            <person name="Yun M.H."/>
        </authorList>
    </citation>
    <scope>NUCLEOTIDE SEQUENCE</scope>
    <source>
        <strain evidence="2">20211129_DDA</strain>
        <tissue evidence="2">Liver</tissue>
    </source>
</reference>
<evidence type="ECO:0000256" key="1">
    <source>
        <dbReference type="SAM" id="Phobius"/>
    </source>
</evidence>
<keyword evidence="3" id="KW-1185">Reference proteome</keyword>
<name>A0AAV7NZJ8_PLEWA</name>
<feature type="transmembrane region" description="Helical" evidence="1">
    <location>
        <begin position="12"/>
        <end position="31"/>
    </location>
</feature>
<dbReference type="EMBL" id="JANPWB010000012">
    <property type="protein sequence ID" value="KAJ1120370.1"/>
    <property type="molecule type" value="Genomic_DNA"/>
</dbReference>
<feature type="transmembrane region" description="Helical" evidence="1">
    <location>
        <begin position="43"/>
        <end position="63"/>
    </location>
</feature>